<evidence type="ECO:0000313" key="7">
    <source>
        <dbReference type="EMBL" id="KAK9111047.1"/>
    </source>
</evidence>
<dbReference type="AlphaFoldDB" id="A0AAP0I978"/>
<dbReference type="PRINTS" id="PR00385">
    <property type="entry name" value="P450"/>
</dbReference>
<keyword evidence="4 5" id="KW-0408">Iron</keyword>
<dbReference type="CDD" id="cd11064">
    <property type="entry name" value="CYP86A"/>
    <property type="match status" value="1"/>
</dbReference>
<dbReference type="EMBL" id="JBBNAG010000008">
    <property type="protein sequence ID" value="KAK9111047.1"/>
    <property type="molecule type" value="Genomic_DNA"/>
</dbReference>
<dbReference type="PRINTS" id="PR00463">
    <property type="entry name" value="EP450I"/>
</dbReference>
<sequence length="527" mass="60734">MLLELCIISILLLLYSIIWYKKNKDATLVRWPVVGEVPSIFKNAHRVHDWCVELANEVGCTVATKAFFFRIIFTCDVRNMEYIYKTNFPNFQKGKHHKNAFDMVAEGIFNAESEHWHAQRKLANLTFMSKEFRSLSAKVTQQLVQDSLFPLLDNAAHEEDHDGSILDFEDVFARFTFDSISTVLFGRNPRSLSSSTTSHHPLAEALDKATEVIFYRHVMPETWWKICRILKFGKEKEMFKPLKVIDEHMTNYIATKREEILKGGTVVQKHDVLGLYMTSKELEENKLIPKGDQFLKDSAMSFLFAGRDSTALTLSWFFWLMTENPREEAKILEELKLLYNTKLIMMSNNNNNNNNNNNKVIKKPSYYVFSYDTLKGLVYLHAAICEALRLYPPLPANHRSVDKDDTLPDGTRVKPGMMILISFYAMGRVEAVWGKDCLEYKPERWIDGESGKLSAVQLSKLFAFNVGPRNCIGREMAFTQLKVIIAAVIFNFHVEAVEGQVVLPKPSVTLHMQNGFKVRIKKRLNFN</sequence>
<evidence type="ECO:0008006" key="9">
    <source>
        <dbReference type="Google" id="ProtNLM"/>
    </source>
</evidence>
<dbReference type="Pfam" id="PF00067">
    <property type="entry name" value="p450"/>
    <property type="match status" value="1"/>
</dbReference>
<evidence type="ECO:0000256" key="6">
    <source>
        <dbReference type="RuleBase" id="RU000461"/>
    </source>
</evidence>
<name>A0AAP0I978_9MAGN</name>
<comment type="similarity">
    <text evidence="1 6">Belongs to the cytochrome P450 family.</text>
</comment>
<keyword evidence="3 6" id="KW-0560">Oxidoreductase</keyword>
<comment type="cofactor">
    <cofactor evidence="5">
        <name>heme</name>
        <dbReference type="ChEBI" id="CHEBI:30413"/>
    </cofactor>
</comment>
<dbReference type="GO" id="GO:0016705">
    <property type="term" value="F:oxidoreductase activity, acting on paired donors, with incorporation or reduction of molecular oxygen"/>
    <property type="evidence" value="ECO:0007669"/>
    <property type="project" value="InterPro"/>
</dbReference>
<dbReference type="InterPro" id="IPR036396">
    <property type="entry name" value="Cyt_P450_sf"/>
</dbReference>
<reference evidence="7 8" key="1">
    <citation type="submission" date="2024-01" db="EMBL/GenBank/DDBJ databases">
        <title>Genome assemblies of Stephania.</title>
        <authorList>
            <person name="Yang L."/>
        </authorList>
    </citation>
    <scope>NUCLEOTIDE SEQUENCE [LARGE SCALE GENOMIC DNA]</scope>
    <source>
        <strain evidence="7">JXDWG</strain>
        <tissue evidence="7">Leaf</tissue>
    </source>
</reference>
<dbReference type="GO" id="GO:0020037">
    <property type="term" value="F:heme binding"/>
    <property type="evidence" value="ECO:0007669"/>
    <property type="project" value="InterPro"/>
</dbReference>
<proteinExistence type="inferred from homology"/>
<protein>
    <recommendedName>
        <fullName evidence="9">Cytochrome P450</fullName>
    </recommendedName>
</protein>
<dbReference type="Gene3D" id="1.10.630.10">
    <property type="entry name" value="Cytochrome P450"/>
    <property type="match status" value="1"/>
</dbReference>
<keyword evidence="2 5" id="KW-0479">Metal-binding</keyword>
<keyword evidence="8" id="KW-1185">Reference proteome</keyword>
<keyword evidence="6" id="KW-0503">Monooxygenase</keyword>
<dbReference type="GO" id="GO:0006629">
    <property type="term" value="P:lipid metabolic process"/>
    <property type="evidence" value="ECO:0007669"/>
    <property type="project" value="UniProtKB-ARBA"/>
</dbReference>
<keyword evidence="5 6" id="KW-0349">Heme</keyword>
<dbReference type="PROSITE" id="PS00086">
    <property type="entry name" value="CYTOCHROME_P450"/>
    <property type="match status" value="1"/>
</dbReference>
<comment type="caution">
    <text evidence="7">The sequence shown here is derived from an EMBL/GenBank/DDBJ whole genome shotgun (WGS) entry which is preliminary data.</text>
</comment>
<organism evidence="7 8">
    <name type="scientific">Stephania cephalantha</name>
    <dbReference type="NCBI Taxonomy" id="152367"/>
    <lineage>
        <taxon>Eukaryota</taxon>
        <taxon>Viridiplantae</taxon>
        <taxon>Streptophyta</taxon>
        <taxon>Embryophyta</taxon>
        <taxon>Tracheophyta</taxon>
        <taxon>Spermatophyta</taxon>
        <taxon>Magnoliopsida</taxon>
        <taxon>Ranunculales</taxon>
        <taxon>Menispermaceae</taxon>
        <taxon>Menispermoideae</taxon>
        <taxon>Cissampelideae</taxon>
        <taxon>Stephania</taxon>
    </lineage>
</organism>
<feature type="binding site" description="axial binding residue" evidence="5">
    <location>
        <position position="471"/>
    </location>
    <ligand>
        <name>heme</name>
        <dbReference type="ChEBI" id="CHEBI:30413"/>
    </ligand>
    <ligandPart>
        <name>Fe</name>
        <dbReference type="ChEBI" id="CHEBI:18248"/>
    </ligandPart>
</feature>
<evidence type="ECO:0000256" key="3">
    <source>
        <dbReference type="ARBA" id="ARBA00023002"/>
    </source>
</evidence>
<evidence type="ECO:0000256" key="4">
    <source>
        <dbReference type="ARBA" id="ARBA00023004"/>
    </source>
</evidence>
<dbReference type="InterPro" id="IPR002401">
    <property type="entry name" value="Cyt_P450_E_grp-I"/>
</dbReference>
<dbReference type="GO" id="GO:0004497">
    <property type="term" value="F:monooxygenase activity"/>
    <property type="evidence" value="ECO:0007669"/>
    <property type="project" value="UniProtKB-KW"/>
</dbReference>
<dbReference type="Proteomes" id="UP001419268">
    <property type="component" value="Unassembled WGS sequence"/>
</dbReference>
<dbReference type="PANTHER" id="PTHR24296">
    <property type="entry name" value="CYTOCHROME P450"/>
    <property type="match status" value="1"/>
</dbReference>
<dbReference type="GO" id="GO:0044550">
    <property type="term" value="P:secondary metabolite biosynthetic process"/>
    <property type="evidence" value="ECO:0007669"/>
    <property type="project" value="UniProtKB-ARBA"/>
</dbReference>
<gene>
    <name evidence="7" type="ORF">Scep_018566</name>
</gene>
<evidence type="ECO:0000256" key="2">
    <source>
        <dbReference type="ARBA" id="ARBA00022723"/>
    </source>
</evidence>
<dbReference type="GO" id="GO:0005506">
    <property type="term" value="F:iron ion binding"/>
    <property type="evidence" value="ECO:0007669"/>
    <property type="project" value="InterPro"/>
</dbReference>
<dbReference type="SUPFAM" id="SSF48264">
    <property type="entry name" value="Cytochrome P450"/>
    <property type="match status" value="1"/>
</dbReference>
<evidence type="ECO:0000256" key="5">
    <source>
        <dbReference type="PIRSR" id="PIRSR602401-1"/>
    </source>
</evidence>
<evidence type="ECO:0000256" key="1">
    <source>
        <dbReference type="ARBA" id="ARBA00010617"/>
    </source>
</evidence>
<dbReference type="InterPro" id="IPR017972">
    <property type="entry name" value="Cyt_P450_CS"/>
</dbReference>
<dbReference type="InterPro" id="IPR001128">
    <property type="entry name" value="Cyt_P450"/>
</dbReference>
<accession>A0AAP0I978</accession>
<evidence type="ECO:0000313" key="8">
    <source>
        <dbReference type="Proteomes" id="UP001419268"/>
    </source>
</evidence>